<feature type="transmembrane region" description="Helical" evidence="1">
    <location>
        <begin position="145"/>
        <end position="164"/>
    </location>
</feature>
<keyword evidence="1" id="KW-1133">Transmembrane helix</keyword>
<dbReference type="RefSeq" id="WP_115175309.1">
    <property type="nucleotide sequence ID" value="NZ_UGNY01000001.1"/>
</dbReference>
<reference evidence="2 3" key="1">
    <citation type="submission" date="2018-06" db="EMBL/GenBank/DDBJ databases">
        <authorList>
            <consortium name="Pathogen Informatics"/>
            <person name="Doyle S."/>
        </authorList>
    </citation>
    <scope>NUCLEOTIDE SEQUENCE [LARGE SCALE GENOMIC DNA]</scope>
    <source>
        <strain evidence="2 3">NCTC11978</strain>
    </source>
</reference>
<evidence type="ECO:0000313" key="3">
    <source>
        <dbReference type="Proteomes" id="UP000254033"/>
    </source>
</evidence>
<dbReference type="AlphaFoldDB" id="A0A378IVM2"/>
<accession>A0A378IVM2</accession>
<gene>
    <name evidence="2" type="ORF">NCTC11978_01791</name>
</gene>
<keyword evidence="1" id="KW-0812">Transmembrane</keyword>
<dbReference type="EMBL" id="UGNY01000001">
    <property type="protein sequence ID" value="STX38605.1"/>
    <property type="molecule type" value="Genomic_DNA"/>
</dbReference>
<evidence type="ECO:0000256" key="1">
    <source>
        <dbReference type="SAM" id="Phobius"/>
    </source>
</evidence>
<organism evidence="2 3">
    <name type="scientific">Legionella feeleii</name>
    <dbReference type="NCBI Taxonomy" id="453"/>
    <lineage>
        <taxon>Bacteria</taxon>
        <taxon>Pseudomonadati</taxon>
        <taxon>Pseudomonadota</taxon>
        <taxon>Gammaproteobacteria</taxon>
        <taxon>Legionellales</taxon>
        <taxon>Legionellaceae</taxon>
        <taxon>Legionella</taxon>
    </lineage>
</organism>
<evidence type="ECO:0000313" key="2">
    <source>
        <dbReference type="EMBL" id="STX38605.1"/>
    </source>
</evidence>
<protein>
    <submittedName>
        <fullName evidence="2">Integral membrane protein (PIN domain superfamily)</fullName>
    </submittedName>
</protein>
<proteinExistence type="predicted"/>
<dbReference type="Proteomes" id="UP000254033">
    <property type="component" value="Unassembled WGS sequence"/>
</dbReference>
<name>A0A378IVM2_9GAMM</name>
<sequence length="215" mass="24283">MGYFFRARPQKTEDDAQKLLVEAFQKLQAYQYAMSWQSVINQIREKQLVIQQQIAQADNQTTKEKLICSYFLFAETLTGCIDAPSEQQTLVRNYHKSPDYYHIGGDKGQYSYTFMDNVMTKLTQMSTTMLVCSLIALPFDLTGGLILLGIAIFILAPTLFYVIAETNANKLEVQQEERALFAAVAALVHPVVPANNQIPIDERQTGTTFMGYNGQ</sequence>
<keyword evidence="1" id="KW-0472">Membrane</keyword>